<organism evidence="1 2">
    <name type="scientific">Hyphomicrobium sulfonivorans</name>
    <dbReference type="NCBI Taxonomy" id="121290"/>
    <lineage>
        <taxon>Bacteria</taxon>
        <taxon>Pseudomonadati</taxon>
        <taxon>Pseudomonadota</taxon>
        <taxon>Alphaproteobacteria</taxon>
        <taxon>Hyphomicrobiales</taxon>
        <taxon>Hyphomicrobiaceae</taxon>
        <taxon>Hyphomicrobium</taxon>
    </lineage>
</organism>
<dbReference type="STRING" id="121290.APY04_1679"/>
<dbReference type="EMBL" id="LMTR01000049">
    <property type="protein sequence ID" value="KWT69073.1"/>
    <property type="molecule type" value="Genomic_DNA"/>
</dbReference>
<sequence>MSNRKRAGRKAKTASATPEALQLLQRFPLLDALFGRRSRRFGAGMEIPDGPFKYRSERAAEPIGEFERTLLIAIGAGISGWNFGFPHAANGPGETGCDYPVRSVGRTYPSGAAVYGSELLVTDDSGTYITKFRDLDAGAIQSVRSPEELVEQLGKHIVRLGDKRVQLPAEFPHIGTHNQWAANKPGSTLFVPVADQVETLLNLLWIYAGEGSPVLDERGAKLGRPAGLLKKGTLRAERAVPLATIEAVALKHSTAELSIAAYNVQLGLQAIGLGGWLYTGINGPSLLGAYAEQDIPGFGFRFSGKGSPDKLIPLGLDGAFEPLIPPYVPSMTEAARRFLDRKFGRDGVFGPTRPTPYAYEAEVKRALSSPDPDKVAYFIDLVAEIHDRYGRFPTEVAPVGVSIYTQAQHIDTAFYDRFYKPGAYLETHRTHDALWHGDE</sequence>
<comment type="caution">
    <text evidence="1">The sequence shown here is derived from an EMBL/GenBank/DDBJ whole genome shotgun (WGS) entry which is preliminary data.</text>
</comment>
<gene>
    <name evidence="1" type="ORF">APY04_1679</name>
</gene>
<name>A0A125NV94_HYPSL</name>
<evidence type="ECO:0000313" key="2">
    <source>
        <dbReference type="Proteomes" id="UP000059074"/>
    </source>
</evidence>
<dbReference type="RefSeq" id="WP_068461499.1">
    <property type="nucleotide sequence ID" value="NZ_LMTR01000049.1"/>
</dbReference>
<protein>
    <submittedName>
        <fullName evidence="1">Uncharacterized protein</fullName>
    </submittedName>
</protein>
<reference evidence="1 2" key="1">
    <citation type="submission" date="2015-10" db="EMBL/GenBank/DDBJ databases">
        <title>Transcriptomic analysis of a linuron degrading triple-species bacterial consortium.</title>
        <authorList>
            <person name="Albers P."/>
        </authorList>
    </citation>
    <scope>NUCLEOTIDE SEQUENCE [LARGE SCALE GENOMIC DNA]</scope>
    <source>
        <strain evidence="1 2">WDL6</strain>
    </source>
</reference>
<proteinExistence type="predicted"/>
<accession>A0A125NV94</accession>
<dbReference type="PATRIC" id="fig|121290.4.peg.216"/>
<evidence type="ECO:0000313" key="1">
    <source>
        <dbReference type="EMBL" id="KWT69073.1"/>
    </source>
</evidence>
<dbReference type="AlphaFoldDB" id="A0A125NV94"/>
<dbReference type="OrthoDB" id="5464610at2"/>
<dbReference type="Proteomes" id="UP000059074">
    <property type="component" value="Unassembled WGS sequence"/>
</dbReference>
<keyword evidence="2" id="KW-1185">Reference proteome</keyword>